<dbReference type="GO" id="GO:0008955">
    <property type="term" value="F:peptidoglycan glycosyltransferase activity"/>
    <property type="evidence" value="ECO:0007669"/>
    <property type="project" value="UniProtKB-EC"/>
</dbReference>
<dbReference type="GO" id="GO:0008360">
    <property type="term" value="P:regulation of cell shape"/>
    <property type="evidence" value="ECO:0007669"/>
    <property type="project" value="UniProtKB-KW"/>
</dbReference>
<evidence type="ECO:0000256" key="11">
    <source>
        <dbReference type="ARBA" id="ARBA00022984"/>
    </source>
</evidence>
<evidence type="ECO:0000256" key="4">
    <source>
        <dbReference type="ARBA" id="ARBA00022475"/>
    </source>
</evidence>
<dbReference type="PANTHER" id="PTHR32282">
    <property type="entry name" value="BINDING PROTEIN TRANSPEPTIDASE, PUTATIVE-RELATED"/>
    <property type="match status" value="1"/>
</dbReference>
<keyword evidence="8" id="KW-0808">Transferase</keyword>
<keyword evidence="7" id="KW-0328">Glycosyltransferase</keyword>
<evidence type="ECO:0000256" key="2">
    <source>
        <dbReference type="ARBA" id="ARBA00007090"/>
    </source>
</evidence>
<evidence type="ECO:0000259" key="18">
    <source>
        <dbReference type="Pfam" id="PF00905"/>
    </source>
</evidence>
<evidence type="ECO:0000256" key="16">
    <source>
        <dbReference type="ARBA" id="ARBA00049902"/>
    </source>
</evidence>
<keyword evidence="14" id="KW-0961">Cell wall biogenesis/degradation</keyword>
<dbReference type="InterPro" id="IPR012338">
    <property type="entry name" value="Beta-lactam/transpept-like"/>
</dbReference>
<comment type="similarity">
    <text evidence="3">In the N-terminal section; belongs to the glycosyltransferase 51 family.</text>
</comment>
<accession>A0A1Y4SUW5</accession>
<evidence type="ECO:0000256" key="17">
    <source>
        <dbReference type="SAM" id="Phobius"/>
    </source>
</evidence>
<keyword evidence="17" id="KW-1133">Transmembrane helix</keyword>
<dbReference type="Pfam" id="PF00905">
    <property type="entry name" value="Transpeptidase"/>
    <property type="match status" value="1"/>
</dbReference>
<comment type="caution">
    <text evidence="20">The sequence shown here is derived from an EMBL/GenBank/DDBJ whole genome shotgun (WGS) entry which is preliminary data.</text>
</comment>
<reference evidence="20 21" key="1">
    <citation type="journal article" date="2018" name="BMC Genomics">
        <title>Whole genome sequencing and function prediction of 133 gut anaerobes isolated from chicken caecum in pure cultures.</title>
        <authorList>
            <person name="Medvecky M."/>
            <person name="Cejkova D."/>
            <person name="Polansky O."/>
            <person name="Karasova D."/>
            <person name="Kubasova T."/>
            <person name="Cizek A."/>
            <person name="Rychlik I."/>
        </authorList>
    </citation>
    <scope>NUCLEOTIDE SEQUENCE [LARGE SCALE GENOMIC DNA]</scope>
    <source>
        <strain evidence="20 21">An13</strain>
    </source>
</reference>
<dbReference type="InterPro" id="IPR001460">
    <property type="entry name" value="PCN-bd_Tpept"/>
</dbReference>
<organism evidence="20 21">
    <name type="scientific">Massilimicrobiota timonensis</name>
    <dbReference type="NCBI Taxonomy" id="1776392"/>
    <lineage>
        <taxon>Bacteria</taxon>
        <taxon>Bacillati</taxon>
        <taxon>Bacillota</taxon>
        <taxon>Erysipelotrichia</taxon>
        <taxon>Erysipelotrichales</taxon>
        <taxon>Erysipelotrichaceae</taxon>
        <taxon>Massilimicrobiota</taxon>
    </lineage>
</organism>
<comment type="subcellular location">
    <subcellularLocation>
        <location evidence="1">Cell membrane</location>
    </subcellularLocation>
</comment>
<evidence type="ECO:0000313" key="21">
    <source>
        <dbReference type="Proteomes" id="UP000195305"/>
    </source>
</evidence>
<keyword evidence="6" id="KW-0645">Protease</keyword>
<dbReference type="InterPro" id="IPR036950">
    <property type="entry name" value="PBP_transglycosylase"/>
</dbReference>
<evidence type="ECO:0000256" key="14">
    <source>
        <dbReference type="ARBA" id="ARBA00023316"/>
    </source>
</evidence>
<dbReference type="GO" id="GO:0030288">
    <property type="term" value="C:outer membrane-bounded periplasmic space"/>
    <property type="evidence" value="ECO:0007669"/>
    <property type="project" value="TreeGrafter"/>
</dbReference>
<evidence type="ECO:0000256" key="7">
    <source>
        <dbReference type="ARBA" id="ARBA00022676"/>
    </source>
</evidence>
<dbReference type="InterPro" id="IPR023346">
    <property type="entry name" value="Lysozyme-like_dom_sf"/>
</dbReference>
<dbReference type="GO" id="GO:0008658">
    <property type="term" value="F:penicillin binding"/>
    <property type="evidence" value="ECO:0007669"/>
    <property type="project" value="InterPro"/>
</dbReference>
<evidence type="ECO:0000256" key="3">
    <source>
        <dbReference type="ARBA" id="ARBA00007739"/>
    </source>
</evidence>
<dbReference type="GO" id="GO:0009002">
    <property type="term" value="F:serine-type D-Ala-D-Ala carboxypeptidase activity"/>
    <property type="evidence" value="ECO:0007669"/>
    <property type="project" value="UniProtKB-EC"/>
</dbReference>
<evidence type="ECO:0000313" key="20">
    <source>
        <dbReference type="EMBL" id="OUQ33190.1"/>
    </source>
</evidence>
<dbReference type="OrthoDB" id="9766909at2"/>
<evidence type="ECO:0000256" key="15">
    <source>
        <dbReference type="ARBA" id="ARBA00034000"/>
    </source>
</evidence>
<evidence type="ECO:0000256" key="13">
    <source>
        <dbReference type="ARBA" id="ARBA00023268"/>
    </source>
</evidence>
<dbReference type="EMBL" id="NFLJ01000036">
    <property type="protein sequence ID" value="OUQ33190.1"/>
    <property type="molecule type" value="Genomic_DNA"/>
</dbReference>
<dbReference type="Pfam" id="PF00912">
    <property type="entry name" value="Transgly"/>
    <property type="match status" value="1"/>
</dbReference>
<protein>
    <submittedName>
        <fullName evidence="20">Penicillin-binding protein</fullName>
    </submittedName>
</protein>
<evidence type="ECO:0000256" key="8">
    <source>
        <dbReference type="ARBA" id="ARBA00022679"/>
    </source>
</evidence>
<evidence type="ECO:0000256" key="10">
    <source>
        <dbReference type="ARBA" id="ARBA00022960"/>
    </source>
</evidence>
<dbReference type="NCBIfam" id="TIGR02074">
    <property type="entry name" value="PBP_1a_fam"/>
    <property type="match status" value="1"/>
</dbReference>
<name>A0A1Y4SUW5_9FIRM</name>
<dbReference type="PANTHER" id="PTHR32282:SF11">
    <property type="entry name" value="PENICILLIN-BINDING PROTEIN 1B"/>
    <property type="match status" value="1"/>
</dbReference>
<proteinExistence type="inferred from homology"/>
<dbReference type="AlphaFoldDB" id="A0A1Y4SUW5"/>
<dbReference type="InterPro" id="IPR001264">
    <property type="entry name" value="Glyco_trans_51"/>
</dbReference>
<feature type="domain" description="Glycosyl transferase family 51" evidence="19">
    <location>
        <begin position="52"/>
        <end position="220"/>
    </location>
</feature>
<keyword evidence="17" id="KW-0812">Transmembrane</keyword>
<evidence type="ECO:0000256" key="9">
    <source>
        <dbReference type="ARBA" id="ARBA00022801"/>
    </source>
</evidence>
<keyword evidence="4" id="KW-1003">Cell membrane</keyword>
<dbReference type="InterPro" id="IPR050396">
    <property type="entry name" value="Glycosyltr_51/Transpeptidase"/>
</dbReference>
<comment type="similarity">
    <text evidence="2">In the C-terminal section; belongs to the transpeptidase family.</text>
</comment>
<comment type="catalytic activity">
    <reaction evidence="16">
        <text>[GlcNAc-(1-&gt;4)-Mur2Ac(oyl-L-Ala-gamma-D-Glu-L-Lys-D-Ala-D-Ala)](n)-di-trans,octa-cis-undecaprenyl diphosphate + beta-D-GlcNAc-(1-&gt;4)-Mur2Ac(oyl-L-Ala-gamma-D-Glu-L-Lys-D-Ala-D-Ala)-di-trans,octa-cis-undecaprenyl diphosphate = [GlcNAc-(1-&gt;4)-Mur2Ac(oyl-L-Ala-gamma-D-Glu-L-Lys-D-Ala-D-Ala)](n+1)-di-trans,octa-cis-undecaprenyl diphosphate + di-trans,octa-cis-undecaprenyl diphosphate + H(+)</text>
        <dbReference type="Rhea" id="RHEA:23708"/>
        <dbReference type="Rhea" id="RHEA-COMP:9602"/>
        <dbReference type="Rhea" id="RHEA-COMP:9603"/>
        <dbReference type="ChEBI" id="CHEBI:15378"/>
        <dbReference type="ChEBI" id="CHEBI:58405"/>
        <dbReference type="ChEBI" id="CHEBI:60033"/>
        <dbReference type="ChEBI" id="CHEBI:78435"/>
        <dbReference type="EC" id="2.4.99.28"/>
    </reaction>
</comment>
<evidence type="ECO:0000256" key="6">
    <source>
        <dbReference type="ARBA" id="ARBA00022670"/>
    </source>
</evidence>
<sequence>MKKIIKWLRRIVIAGFVFMICVYSISYFIEAPDLNGGHIIRMYDQNQKLFYQSQQQSNDVALKDVSPYFLKSIVAIEDHRFYEHRGFDPVGILRAIKANISAKSHVEGASTLSQQYARLMFLNNEKTWSRKIQEAFLTVRLETHYNKDTILQGYINTVYFGHGIYGIQNASLYYFNKKPIDLDLNEASMLAGVINGPEYYSPFKDLKAAKARQKIVLDALVEEKQITQQIANQTYSTPFQLNPHPSSTIQCPYPYYRDCVINELKTLGFYTDEYVNQGLNIQTTLDTQIQQQLNDVVEKQMKDRDELEVASIILNTQTSGVLALVGGKDYATSQFNRATQASRQVGSTMKPLLYYIALENGFTPTTKFKSEPTTFQLENGKTYTPTNFNKKYAYGDVTMAQAIALSDNIYAVKTHMFLGEQALVNTLTSFGYQHISPHPSLALGTLNTNIYDFSSIYTTLAHQGIYNEVHTITKITNNNGDVLYEYEPQNKQLLQQDTCLMISQLLTAPFEKSFQSYASPTMMNYPVKTKFAVKTGSTPYDSLCAGYNPQYTLLSWVGYDDNREMNMTSDTRIPKVIFQTMANELQKENLWYEPTDTLQVKPINPITGDYQENGLVFWFKESS</sequence>
<gene>
    <name evidence="20" type="ORF">B5E75_11360</name>
</gene>
<dbReference type="GO" id="GO:0006508">
    <property type="term" value="P:proteolysis"/>
    <property type="evidence" value="ECO:0007669"/>
    <property type="project" value="UniProtKB-KW"/>
</dbReference>
<dbReference type="GO" id="GO:0005886">
    <property type="term" value="C:plasma membrane"/>
    <property type="evidence" value="ECO:0007669"/>
    <property type="project" value="UniProtKB-SubCell"/>
</dbReference>
<keyword evidence="11" id="KW-0573">Peptidoglycan synthesis</keyword>
<keyword evidence="10" id="KW-0133">Cell shape</keyword>
<keyword evidence="9" id="KW-0378">Hydrolase</keyword>
<evidence type="ECO:0000256" key="5">
    <source>
        <dbReference type="ARBA" id="ARBA00022645"/>
    </source>
</evidence>
<comment type="catalytic activity">
    <reaction evidence="15">
        <text>Preferential cleavage: (Ac)2-L-Lys-D-Ala-|-D-Ala. Also transpeptidation of peptidyl-alanyl moieties that are N-acyl substituents of D-alanine.</text>
        <dbReference type="EC" id="3.4.16.4"/>
    </reaction>
</comment>
<evidence type="ECO:0000256" key="1">
    <source>
        <dbReference type="ARBA" id="ARBA00004236"/>
    </source>
</evidence>
<keyword evidence="13" id="KW-0511">Multifunctional enzyme</keyword>
<dbReference type="SUPFAM" id="SSF53955">
    <property type="entry name" value="Lysozyme-like"/>
    <property type="match status" value="1"/>
</dbReference>
<dbReference type="RefSeq" id="WP_087359329.1">
    <property type="nucleotide sequence ID" value="NZ_NFLJ01000036.1"/>
</dbReference>
<evidence type="ECO:0000256" key="12">
    <source>
        <dbReference type="ARBA" id="ARBA00023136"/>
    </source>
</evidence>
<dbReference type="FunFam" id="1.10.3810.10:FF:000001">
    <property type="entry name" value="Penicillin-binding protein 1A"/>
    <property type="match status" value="1"/>
</dbReference>
<dbReference type="Gene3D" id="3.40.710.10">
    <property type="entry name" value="DD-peptidase/beta-lactamase superfamily"/>
    <property type="match status" value="1"/>
</dbReference>
<keyword evidence="12 17" id="KW-0472">Membrane</keyword>
<dbReference type="Proteomes" id="UP000195305">
    <property type="component" value="Unassembled WGS sequence"/>
</dbReference>
<keyword evidence="21" id="KW-1185">Reference proteome</keyword>
<feature type="transmembrane region" description="Helical" evidence="17">
    <location>
        <begin position="7"/>
        <end position="29"/>
    </location>
</feature>
<keyword evidence="5" id="KW-0121">Carboxypeptidase</keyword>
<dbReference type="SUPFAM" id="SSF56601">
    <property type="entry name" value="beta-lactamase/transpeptidase-like"/>
    <property type="match status" value="1"/>
</dbReference>
<evidence type="ECO:0000259" key="19">
    <source>
        <dbReference type="Pfam" id="PF00912"/>
    </source>
</evidence>
<dbReference type="GO" id="GO:0009252">
    <property type="term" value="P:peptidoglycan biosynthetic process"/>
    <property type="evidence" value="ECO:0007669"/>
    <property type="project" value="UniProtKB-KW"/>
</dbReference>
<feature type="domain" description="Penicillin-binding protein transpeptidase" evidence="18">
    <location>
        <begin position="312"/>
        <end position="562"/>
    </location>
</feature>
<dbReference type="GO" id="GO:0071555">
    <property type="term" value="P:cell wall organization"/>
    <property type="evidence" value="ECO:0007669"/>
    <property type="project" value="UniProtKB-KW"/>
</dbReference>
<dbReference type="Gene3D" id="1.10.3810.10">
    <property type="entry name" value="Biosynthetic peptidoglycan transglycosylase-like"/>
    <property type="match status" value="1"/>
</dbReference>